<dbReference type="KEGG" id="vg:18499727"/>
<proteinExistence type="predicted"/>
<sequence length="86" mass="10333">MTMKLRHLRQRLETLAICEFSVVEVRYFEDGRERYITPEFEIEFNPEVTIIMLSDSKGRISYNEIEIEKEIASHEELAHRERFLGI</sequence>
<name>V9LZS2_9CAUD</name>
<protein>
    <submittedName>
        <fullName evidence="1">Uncharacterized protein</fullName>
    </submittedName>
</protein>
<dbReference type="GeneID" id="18499727"/>
<dbReference type="Proteomes" id="UP000018884">
    <property type="component" value="Segment"/>
</dbReference>
<accession>V9LZS2</accession>
<evidence type="ECO:0000313" key="2">
    <source>
        <dbReference type="Proteomes" id="UP000018884"/>
    </source>
</evidence>
<dbReference type="EMBL" id="KC131129">
    <property type="protein sequence ID" value="AGB06808.1"/>
    <property type="molecule type" value="Genomic_DNA"/>
</dbReference>
<reference evidence="1 2" key="1">
    <citation type="submission" date="2012-11" db="EMBL/GenBank/DDBJ databases">
        <title>Comeplete Genome Sequence Of a Novel Gaint Bacteriophage VH7D that Infects Vibrio harveyi.</title>
        <authorList>
            <person name="Luo Z."/>
            <person name="Yu Y."/>
        </authorList>
    </citation>
    <scope>NUCLEOTIDE SEQUENCE [LARGE SCALE GENOMIC DNA]</scope>
</reference>
<organism evidence="1 2">
    <name type="scientific">Vibrio phage VH7D</name>
    <dbReference type="NCBI Taxonomy" id="1262539"/>
    <lineage>
        <taxon>Viruses</taxon>
        <taxon>Duplodnaviria</taxon>
        <taxon>Heunggongvirae</taxon>
        <taxon>Uroviricota</taxon>
        <taxon>Caudoviricetes</taxon>
        <taxon>Pantevenvirales</taxon>
        <taxon>Straboviridae</taxon>
        <taxon>Schizotequatrovirus</taxon>
        <taxon>Schizotequatrovirus vh7d</taxon>
    </lineage>
</organism>
<dbReference type="RefSeq" id="YP_009006095.1">
    <property type="nucleotide sequence ID" value="NC_023568.1"/>
</dbReference>
<keyword evidence="2" id="KW-1185">Reference proteome</keyword>
<evidence type="ECO:0000313" key="1">
    <source>
        <dbReference type="EMBL" id="AGB06808.1"/>
    </source>
</evidence>